<dbReference type="SUPFAM" id="SSF51735">
    <property type="entry name" value="NAD(P)-binding Rossmann-fold domains"/>
    <property type="match status" value="1"/>
</dbReference>
<comment type="similarity">
    <text evidence="1">In the 2nd section; belongs to the type-I 3-dehydroquinase family.</text>
</comment>
<keyword evidence="7" id="KW-1185">Reference proteome</keyword>
<accession>A0A5M9JS80</accession>
<feature type="domain" description="SDH C-terminal" evidence="5">
    <location>
        <begin position="778"/>
        <end position="807"/>
    </location>
</feature>
<evidence type="ECO:0000313" key="6">
    <source>
        <dbReference type="EMBL" id="KAA8569795.1"/>
    </source>
</evidence>
<dbReference type="Pfam" id="PF08501">
    <property type="entry name" value="Shikimate_dh_N"/>
    <property type="match status" value="1"/>
</dbReference>
<dbReference type="Gene3D" id="3.40.50.720">
    <property type="entry name" value="NAD(P)-binding Rossmann-like Domain"/>
    <property type="match status" value="1"/>
</dbReference>
<organism evidence="6 7">
    <name type="scientific">Monilinia fructicola</name>
    <name type="common">Brown rot fungus</name>
    <name type="synonym">Ciboria fructicola</name>
    <dbReference type="NCBI Taxonomy" id="38448"/>
    <lineage>
        <taxon>Eukaryota</taxon>
        <taxon>Fungi</taxon>
        <taxon>Dikarya</taxon>
        <taxon>Ascomycota</taxon>
        <taxon>Pezizomycotina</taxon>
        <taxon>Leotiomycetes</taxon>
        <taxon>Helotiales</taxon>
        <taxon>Sclerotiniaceae</taxon>
        <taxon>Monilinia</taxon>
    </lineage>
</organism>
<dbReference type="SUPFAM" id="SSF53223">
    <property type="entry name" value="Aminoacid dehydrogenase-like, N-terminal domain"/>
    <property type="match status" value="1"/>
</dbReference>
<dbReference type="InterPro" id="IPR046346">
    <property type="entry name" value="Aminoacid_DH-like_N_sf"/>
</dbReference>
<dbReference type="InterPro" id="IPR013708">
    <property type="entry name" value="Shikimate_DH-bd_N"/>
</dbReference>
<dbReference type="SUPFAM" id="SSF51569">
    <property type="entry name" value="Aldolase"/>
    <property type="match status" value="1"/>
</dbReference>
<dbReference type="InterPro" id="IPR006151">
    <property type="entry name" value="Shikm_DH/Glu-tRNA_Rdtase"/>
</dbReference>
<proteinExistence type="inferred from homology"/>
<evidence type="ECO:0000256" key="1">
    <source>
        <dbReference type="ARBA" id="ARBA00006477"/>
    </source>
</evidence>
<name>A0A5M9JS80_MONFR</name>
<dbReference type="InterPro" id="IPR001381">
    <property type="entry name" value="DHquinase_I"/>
</dbReference>
<dbReference type="SUPFAM" id="SSF52540">
    <property type="entry name" value="P-loop containing nucleoside triphosphate hydrolases"/>
    <property type="match status" value="1"/>
</dbReference>
<feature type="domain" description="Quinate/shikimate 5-dehydrogenase/glutamyl-tRNA reductase" evidence="3">
    <location>
        <begin position="635"/>
        <end position="688"/>
    </location>
</feature>
<dbReference type="PANTHER" id="PTHR21090:SF17">
    <property type="entry name" value="QUINATE REPRESSOR PROTEIN"/>
    <property type="match status" value="1"/>
</dbReference>
<dbReference type="Pfam" id="PF01202">
    <property type="entry name" value="SKI"/>
    <property type="match status" value="1"/>
</dbReference>
<dbReference type="GO" id="GO:0003866">
    <property type="term" value="F:3-phosphoshikimate 1-carboxyvinyltransferase activity"/>
    <property type="evidence" value="ECO:0007669"/>
    <property type="project" value="TreeGrafter"/>
</dbReference>
<dbReference type="InterPro" id="IPR031322">
    <property type="entry name" value="Shikimate/glucono_kinase"/>
</dbReference>
<dbReference type="FunFam" id="3.40.50.720:FF:000386">
    <property type="entry name" value="Quinate repressor protein"/>
    <property type="match status" value="1"/>
</dbReference>
<evidence type="ECO:0000259" key="4">
    <source>
        <dbReference type="Pfam" id="PF08501"/>
    </source>
</evidence>
<dbReference type="CDD" id="cd00502">
    <property type="entry name" value="DHQase_I"/>
    <property type="match status" value="1"/>
</dbReference>
<gene>
    <name evidence="6" type="ORF">EYC84_002138</name>
</gene>
<evidence type="ECO:0000259" key="3">
    <source>
        <dbReference type="Pfam" id="PF01488"/>
    </source>
</evidence>
<evidence type="ECO:0000259" key="5">
    <source>
        <dbReference type="Pfam" id="PF18317"/>
    </source>
</evidence>
<dbReference type="InterPro" id="IPR041121">
    <property type="entry name" value="SDH_C"/>
</dbReference>
<evidence type="ECO:0000313" key="7">
    <source>
        <dbReference type="Proteomes" id="UP000322873"/>
    </source>
</evidence>
<dbReference type="InterPro" id="IPR013785">
    <property type="entry name" value="Aldolase_TIM"/>
</dbReference>
<evidence type="ECO:0000256" key="2">
    <source>
        <dbReference type="ARBA" id="ARBA00009349"/>
    </source>
</evidence>
<dbReference type="PANTHER" id="PTHR21090">
    <property type="entry name" value="AROM/DEHYDROQUINATE SYNTHASE"/>
    <property type="match status" value="1"/>
</dbReference>
<dbReference type="Pfam" id="PF01487">
    <property type="entry name" value="DHquinase_I"/>
    <property type="match status" value="1"/>
</dbReference>
<dbReference type="Gene3D" id="3.40.50.10860">
    <property type="entry name" value="Leucine Dehydrogenase, chain A, domain 1"/>
    <property type="match status" value="1"/>
</dbReference>
<sequence>MRAEKMSLTTQIISNSNNGTMEKSMQLNSNVQTKGRIFPSDASIILIGSRGSGKRSLGFIGATHLGRRLITEDHYFQEATGLSRAAYVQQNGAQEFYKRNIEVVRQMLYQNRTGCMIECGMGSLAMEVQKTLREYTKTNPVIYIIRNSQRIRELLNIGDIEATRLENADVAHRFCSNYEYYNLHDRSCDGMASPKDQGLPNVSSKLKHAKEDFSAFLDFITGQGVIRSSLESPFSIGALPPECRLYTYALSVRMSTIPDLDLQQLESGADAVQIKVDALTSPDIQRELSKQVFTVRRKLGVPVILFAEEYAFEGLSLSLSEKEDIYFGLLEHCLRLGVEYIVIDLKYSSDRFMHLVQSSGHTKIIGHYLHRVENSWGWDDESIMMQYRRAESLGCDIVRFARGTSKESDNESVRRFLRRIESIPDHLPVIAYNLGDHGRSSLIENRIFTPVTHPIMNSTVSRSQTRQFLPTAAEARQELYRKSILDPLHFVHLGASVSYSLSPAMHNAAYKVCGMSNDFQSLQVQSVDDIHTICQRPDFGGAAITQPFKVQIMSRIGPKSYHARAIGAVNTLLPLRASPDGHPIDGTTQSLLQQANRRSKTGPVCAYYGDNTDFIGIMTCLRRNISPRNVVQPSKTTGLVIGAGGMARAAVYAMIQLGCRKIFIFNRTVENAHKVADHFNSWATSLNNPGKIVHVLESLQEQWPTGFSQPTMIVSCVPARSVGDRPPANFTMPVQWLGSATGGVVVELSYKPPLTTPLLSQIRHFRSETKSAWVVVDGLEVLPEQAIAQFELMTGVKAPKRRMRMEVYSNYHKYGDGEAGRLTDGDMFPAFA</sequence>
<dbReference type="VEuPathDB" id="FungiDB:MFRU_064g00030"/>
<comment type="similarity">
    <text evidence="2">In the N-terminal section; belongs to the shikimate kinase family.</text>
</comment>
<comment type="caution">
    <text evidence="6">The sequence shown here is derived from an EMBL/GenBank/DDBJ whole genome shotgun (WGS) entry which is preliminary data.</text>
</comment>
<dbReference type="AlphaFoldDB" id="A0A5M9JS80"/>
<feature type="domain" description="Shikimate dehydrogenase substrate binding N-terminal" evidence="4">
    <location>
        <begin position="494"/>
        <end position="572"/>
    </location>
</feature>
<dbReference type="Pfam" id="PF01488">
    <property type="entry name" value="Shikimate_DH"/>
    <property type="match status" value="1"/>
</dbReference>
<dbReference type="Gene3D" id="3.40.50.300">
    <property type="entry name" value="P-loop containing nucleotide triphosphate hydrolases"/>
    <property type="match status" value="1"/>
</dbReference>
<dbReference type="InterPro" id="IPR036291">
    <property type="entry name" value="NAD(P)-bd_dom_sf"/>
</dbReference>
<dbReference type="GO" id="GO:0004764">
    <property type="term" value="F:shikimate 3-dehydrogenase (NADP+) activity"/>
    <property type="evidence" value="ECO:0007669"/>
    <property type="project" value="InterPro"/>
</dbReference>
<dbReference type="CDD" id="cd01065">
    <property type="entry name" value="NAD_bind_Shikimate_DH"/>
    <property type="match status" value="1"/>
</dbReference>
<dbReference type="GO" id="GO:0009423">
    <property type="term" value="P:chorismate biosynthetic process"/>
    <property type="evidence" value="ECO:0007669"/>
    <property type="project" value="TreeGrafter"/>
</dbReference>
<dbReference type="InterPro" id="IPR027417">
    <property type="entry name" value="P-loop_NTPase"/>
</dbReference>
<dbReference type="Proteomes" id="UP000322873">
    <property type="component" value="Unassembled WGS sequence"/>
</dbReference>
<dbReference type="EMBL" id="VICG01000007">
    <property type="protein sequence ID" value="KAA8569795.1"/>
    <property type="molecule type" value="Genomic_DNA"/>
</dbReference>
<reference evidence="6 7" key="1">
    <citation type="submission" date="2019-06" db="EMBL/GenBank/DDBJ databases">
        <title>Genome Sequence of the Brown Rot Fungal Pathogen Monilinia fructicola.</title>
        <authorList>
            <person name="De Miccolis Angelini R.M."/>
            <person name="Landi L."/>
            <person name="Abate D."/>
            <person name="Pollastro S."/>
            <person name="Romanazzi G."/>
            <person name="Faretra F."/>
        </authorList>
    </citation>
    <scope>NUCLEOTIDE SEQUENCE [LARGE SCALE GENOMIC DNA]</scope>
    <source>
        <strain evidence="6 7">Mfrc123</strain>
    </source>
</reference>
<dbReference type="GO" id="GO:0003855">
    <property type="term" value="F:3-dehydroquinate dehydratase activity"/>
    <property type="evidence" value="ECO:0007669"/>
    <property type="project" value="InterPro"/>
</dbReference>
<dbReference type="Pfam" id="PF18317">
    <property type="entry name" value="SDH_C"/>
    <property type="match status" value="1"/>
</dbReference>
<protein>
    <submittedName>
        <fullName evidence="6">Uncharacterized protein</fullName>
    </submittedName>
</protein>
<dbReference type="Gene3D" id="3.20.20.70">
    <property type="entry name" value="Aldolase class I"/>
    <property type="match status" value="1"/>
</dbReference>